<keyword evidence="2" id="KW-1185">Reference proteome</keyword>
<evidence type="ECO:0000313" key="2">
    <source>
        <dbReference type="Proteomes" id="UP000814033"/>
    </source>
</evidence>
<protein>
    <submittedName>
        <fullName evidence="1">Uncharacterized protein</fullName>
    </submittedName>
</protein>
<evidence type="ECO:0000313" key="1">
    <source>
        <dbReference type="EMBL" id="KAI0050656.1"/>
    </source>
</evidence>
<sequence>MVARVSVTDYEGTVVFDSFVRPTCVHPVSDYRTPETGLQPAHLAAAPPFAQVQAHVCALLRGKIAVGHALWDFLAATGLRHATRATRDVAAYVPFRRRLRCGRQLPPLPVLVNRLMGRNIALGHEHPLENARAALDLFRSVEQTWEASIDAGSWPCTLPPVAYAEYFT</sequence>
<comment type="caution">
    <text evidence="1">The sequence shown here is derived from an EMBL/GenBank/DDBJ whole genome shotgun (WGS) entry which is preliminary data.</text>
</comment>
<reference evidence="1" key="1">
    <citation type="submission" date="2021-02" db="EMBL/GenBank/DDBJ databases">
        <authorList>
            <consortium name="DOE Joint Genome Institute"/>
            <person name="Ahrendt S."/>
            <person name="Looney B.P."/>
            <person name="Miyauchi S."/>
            <person name="Morin E."/>
            <person name="Drula E."/>
            <person name="Courty P.E."/>
            <person name="Chicoki N."/>
            <person name="Fauchery L."/>
            <person name="Kohler A."/>
            <person name="Kuo A."/>
            <person name="Labutti K."/>
            <person name="Pangilinan J."/>
            <person name="Lipzen A."/>
            <person name="Riley R."/>
            <person name="Andreopoulos W."/>
            <person name="He G."/>
            <person name="Johnson J."/>
            <person name="Barry K.W."/>
            <person name="Grigoriev I.V."/>
            <person name="Nagy L."/>
            <person name="Hibbett D."/>
            <person name="Henrissat B."/>
            <person name="Matheny P.B."/>
            <person name="Labbe J."/>
            <person name="Martin F."/>
        </authorList>
    </citation>
    <scope>NUCLEOTIDE SEQUENCE</scope>
    <source>
        <strain evidence="1">FP105234-sp</strain>
    </source>
</reference>
<organism evidence="1 2">
    <name type="scientific">Auriscalpium vulgare</name>
    <dbReference type="NCBI Taxonomy" id="40419"/>
    <lineage>
        <taxon>Eukaryota</taxon>
        <taxon>Fungi</taxon>
        <taxon>Dikarya</taxon>
        <taxon>Basidiomycota</taxon>
        <taxon>Agaricomycotina</taxon>
        <taxon>Agaricomycetes</taxon>
        <taxon>Russulales</taxon>
        <taxon>Auriscalpiaceae</taxon>
        <taxon>Auriscalpium</taxon>
    </lineage>
</organism>
<accession>A0ACB8S432</accession>
<proteinExistence type="predicted"/>
<gene>
    <name evidence="1" type="ORF">FA95DRAFT_1513560</name>
</gene>
<dbReference type="EMBL" id="MU275859">
    <property type="protein sequence ID" value="KAI0050656.1"/>
    <property type="molecule type" value="Genomic_DNA"/>
</dbReference>
<dbReference type="Proteomes" id="UP000814033">
    <property type="component" value="Unassembled WGS sequence"/>
</dbReference>
<reference evidence="1" key="2">
    <citation type="journal article" date="2022" name="New Phytol.">
        <title>Evolutionary transition to the ectomycorrhizal habit in the genomes of a hyperdiverse lineage of mushroom-forming fungi.</title>
        <authorList>
            <person name="Looney B."/>
            <person name="Miyauchi S."/>
            <person name="Morin E."/>
            <person name="Drula E."/>
            <person name="Courty P.E."/>
            <person name="Kohler A."/>
            <person name="Kuo A."/>
            <person name="LaButti K."/>
            <person name="Pangilinan J."/>
            <person name="Lipzen A."/>
            <person name="Riley R."/>
            <person name="Andreopoulos W."/>
            <person name="He G."/>
            <person name="Johnson J."/>
            <person name="Nolan M."/>
            <person name="Tritt A."/>
            <person name="Barry K.W."/>
            <person name="Grigoriev I.V."/>
            <person name="Nagy L.G."/>
            <person name="Hibbett D."/>
            <person name="Henrissat B."/>
            <person name="Matheny P.B."/>
            <person name="Labbe J."/>
            <person name="Martin F.M."/>
        </authorList>
    </citation>
    <scope>NUCLEOTIDE SEQUENCE</scope>
    <source>
        <strain evidence="1">FP105234-sp</strain>
    </source>
</reference>
<name>A0ACB8S432_9AGAM</name>